<dbReference type="RefSeq" id="WP_250828248.1">
    <property type="nucleotide sequence ID" value="NZ_JAMOIL010000025.1"/>
</dbReference>
<proteinExistence type="predicted"/>
<protein>
    <recommendedName>
        <fullName evidence="3">DUF4913 domain-containing protein</fullName>
    </recommendedName>
</protein>
<evidence type="ECO:0000313" key="1">
    <source>
        <dbReference type="EMBL" id="MCM0621928.1"/>
    </source>
</evidence>
<sequence length="142" mass="16233">MSAYDVRPFPPPPAAVREAIEQLHLASIHPSSDEFTLRRLAELPRPWDPGSCPRDLLAELWPWIADVVDWLNSQWMPDDARVPMCWPDHADLCQWLAALAAARYTASFGVAADTVHIWAASWFPELHRRIGLLRTCRMGRHE</sequence>
<reference evidence="1" key="1">
    <citation type="submission" date="2022-05" db="EMBL/GenBank/DDBJ databases">
        <authorList>
            <person name="Tuo L."/>
        </authorList>
    </citation>
    <scope>NUCLEOTIDE SEQUENCE</scope>
    <source>
        <strain evidence="1">BSK12Z-4</strain>
    </source>
</reference>
<name>A0A9X2D9P4_9ACTN</name>
<evidence type="ECO:0000313" key="2">
    <source>
        <dbReference type="Proteomes" id="UP001139485"/>
    </source>
</evidence>
<dbReference type="Proteomes" id="UP001139485">
    <property type="component" value="Unassembled WGS sequence"/>
</dbReference>
<gene>
    <name evidence="1" type="ORF">M8330_16680</name>
</gene>
<comment type="caution">
    <text evidence="1">The sequence shown here is derived from an EMBL/GenBank/DDBJ whole genome shotgun (WGS) entry which is preliminary data.</text>
</comment>
<dbReference type="AlphaFoldDB" id="A0A9X2D9P4"/>
<organism evidence="1 2">
    <name type="scientific">Nocardioides bruguierae</name>
    <dbReference type="NCBI Taxonomy" id="2945102"/>
    <lineage>
        <taxon>Bacteria</taxon>
        <taxon>Bacillati</taxon>
        <taxon>Actinomycetota</taxon>
        <taxon>Actinomycetes</taxon>
        <taxon>Propionibacteriales</taxon>
        <taxon>Nocardioidaceae</taxon>
        <taxon>Nocardioides</taxon>
    </lineage>
</organism>
<keyword evidence="2" id="KW-1185">Reference proteome</keyword>
<accession>A0A9X2D9P4</accession>
<evidence type="ECO:0008006" key="3">
    <source>
        <dbReference type="Google" id="ProtNLM"/>
    </source>
</evidence>
<dbReference type="EMBL" id="JAMOIL010000025">
    <property type="protein sequence ID" value="MCM0621928.1"/>
    <property type="molecule type" value="Genomic_DNA"/>
</dbReference>